<feature type="signal peptide" evidence="1">
    <location>
        <begin position="1"/>
        <end position="32"/>
    </location>
</feature>
<name>A0A0E9RBR2_ANGAN</name>
<protein>
    <submittedName>
        <fullName evidence="2">Uncharacterized protein</fullName>
    </submittedName>
</protein>
<evidence type="ECO:0000256" key="1">
    <source>
        <dbReference type="SAM" id="SignalP"/>
    </source>
</evidence>
<reference evidence="2" key="1">
    <citation type="submission" date="2014-11" db="EMBL/GenBank/DDBJ databases">
        <authorList>
            <person name="Amaro Gonzalez C."/>
        </authorList>
    </citation>
    <scope>NUCLEOTIDE SEQUENCE</scope>
</reference>
<evidence type="ECO:0000313" key="2">
    <source>
        <dbReference type="EMBL" id="JAH26591.1"/>
    </source>
</evidence>
<keyword evidence="1" id="KW-0732">Signal</keyword>
<sequence length="49" mass="5039">MNRGGKGGDLLTTHSVMLLLFLCAGAGRQTNGAGLLLTLQSPQPKSGEQ</sequence>
<accession>A0A0E9RBR2</accession>
<dbReference type="AlphaFoldDB" id="A0A0E9RBR2"/>
<reference evidence="2" key="2">
    <citation type="journal article" date="2015" name="Fish Shellfish Immunol.">
        <title>Early steps in the European eel (Anguilla anguilla)-Vibrio vulnificus interaction in the gills: Role of the RtxA13 toxin.</title>
        <authorList>
            <person name="Callol A."/>
            <person name="Pajuelo D."/>
            <person name="Ebbesson L."/>
            <person name="Teles M."/>
            <person name="MacKenzie S."/>
            <person name="Amaro C."/>
        </authorList>
    </citation>
    <scope>NUCLEOTIDE SEQUENCE</scope>
</reference>
<feature type="chain" id="PRO_5002431858" evidence="1">
    <location>
        <begin position="33"/>
        <end position="49"/>
    </location>
</feature>
<dbReference type="EMBL" id="GBXM01081986">
    <property type="protein sequence ID" value="JAH26591.1"/>
    <property type="molecule type" value="Transcribed_RNA"/>
</dbReference>
<proteinExistence type="predicted"/>
<organism evidence="2">
    <name type="scientific">Anguilla anguilla</name>
    <name type="common">European freshwater eel</name>
    <name type="synonym">Muraena anguilla</name>
    <dbReference type="NCBI Taxonomy" id="7936"/>
    <lineage>
        <taxon>Eukaryota</taxon>
        <taxon>Metazoa</taxon>
        <taxon>Chordata</taxon>
        <taxon>Craniata</taxon>
        <taxon>Vertebrata</taxon>
        <taxon>Euteleostomi</taxon>
        <taxon>Actinopterygii</taxon>
        <taxon>Neopterygii</taxon>
        <taxon>Teleostei</taxon>
        <taxon>Anguilliformes</taxon>
        <taxon>Anguillidae</taxon>
        <taxon>Anguilla</taxon>
    </lineage>
</organism>